<protein>
    <submittedName>
        <fullName evidence="2">Hypothetical_protein_-_conserved</fullName>
    </submittedName>
</protein>
<reference evidence="2" key="1">
    <citation type="submission" date="2020-06" db="EMBL/GenBank/DDBJ databases">
        <authorList>
            <person name="Gonzalez-de la Fuente S."/>
            <person name="Peiro-Pastor R."/>
            <person name="Rastrojo A."/>
            <person name="Moreno J."/>
            <person name="Carrasco-Ramiro F."/>
            <person name="Requena JM."/>
            <person name="Aguado B."/>
        </authorList>
    </citation>
    <scope>NUCLEOTIDE SEQUENCE</scope>
</reference>
<feature type="compositionally biased region" description="Basic and acidic residues" evidence="1">
    <location>
        <begin position="840"/>
        <end position="849"/>
    </location>
</feature>
<organism evidence="2 3">
    <name type="scientific">Leishmania infantum</name>
    <dbReference type="NCBI Taxonomy" id="5671"/>
    <lineage>
        <taxon>Eukaryota</taxon>
        <taxon>Discoba</taxon>
        <taxon>Euglenozoa</taxon>
        <taxon>Kinetoplastea</taxon>
        <taxon>Metakinetoplastina</taxon>
        <taxon>Trypanosomatida</taxon>
        <taxon>Trypanosomatidae</taxon>
        <taxon>Leishmaniinae</taxon>
        <taxon>Leishmania</taxon>
    </lineage>
</organism>
<feature type="compositionally biased region" description="Polar residues" evidence="1">
    <location>
        <begin position="262"/>
        <end position="272"/>
    </location>
</feature>
<evidence type="ECO:0000313" key="2">
    <source>
        <dbReference type="EMBL" id="CAC9497216.1"/>
    </source>
</evidence>
<accession>A0A6L0XG04</accession>
<proteinExistence type="predicted"/>
<dbReference type="EMBL" id="LR812959">
    <property type="protein sequence ID" value="CAC9497216.1"/>
    <property type="molecule type" value="Genomic_DNA"/>
</dbReference>
<feature type="compositionally biased region" description="Polar residues" evidence="1">
    <location>
        <begin position="793"/>
        <end position="806"/>
    </location>
</feature>
<gene>
    <name evidence="2" type="ORF">LINF_260023700</name>
</gene>
<feature type="region of interest" description="Disordered" evidence="1">
    <location>
        <begin position="253"/>
        <end position="295"/>
    </location>
</feature>
<name>A0A6L0XG04_LEIIN</name>
<dbReference type="OMA" id="MNAAPAW"/>
<dbReference type="Proteomes" id="UP000255414">
    <property type="component" value="Chromosome 26"/>
</dbReference>
<feature type="region of interest" description="Disordered" evidence="1">
    <location>
        <begin position="777"/>
        <end position="859"/>
    </location>
</feature>
<feature type="region of interest" description="Disordered" evidence="1">
    <location>
        <begin position="354"/>
        <end position="379"/>
    </location>
</feature>
<evidence type="ECO:0000313" key="3">
    <source>
        <dbReference type="Proteomes" id="UP000255414"/>
    </source>
</evidence>
<sequence length="987" mass="102473">MDAWFEYALGVGEVIYNMKLHEYEDACASLLLTAAEVAVSAVAAPDNEANKARRSGKEFHHEHGGLDTTVAPVTGWAAHLQPPALMSSSAGSPRISMGATFFNVSTTSSAIADSVHSRGAAATPGSRPVVDPCTLSSATTALNESCRTRNGSIDQSKAPTLSSSATYLPANPGDCNCRALTLAAGAAASPAEAFGALVDAMQLRKPMRAATSSSQHIDDIQAEADFVFQELEDVFTLQPGDAAAAAAAASTAGVAPRPSPTLPSSMETRCQLNENEEEREVAAAQSRPLPAPPPASIADSSERHLLYGELTSVGVRQLQAISMASSCVVCEEHGRSSSRDHGIGGAGLRANPTTKVACSRDSSSAPALGSTPPANHNVSAPLSCTGDHSHGHRHTSRGAVVVAVDVGSGNGRLLFEWGRLAAAACRRPHTSSPLRYSDEGCTLVGAAPTSVTLHSTTSAAGSTTAATTQAASMRCGKLLAAAYAPLGISSPTTVWRGWLGVGIELVPSRMRIARKALAPHYLNLRQPLVVPSAGGGVPAPVTHLDPCPLEATVVTDTSASCSPSASLQSGVATHTTAARSVVGSPASTGTSVAMAPGCRVPQPSARVLLYEGDALAPGVLSNATLCRFPSPNHHIAHLPLRESCAVRNDGGVQGWGADSGSFRCTATSAASVSATAAAMNETGPLNSICSDEHGPGGARPPASMSLASITTAGSGCSVRPRPVEQNYYPLCSVEGGPLLTGREEPHLVVFCCGLGFDEAQVRRLCQRLEDMLLRRSATAAETTPSSVGDGPMTYQQLSKDANSFPSHHTRHHHSPMPQGEDGEAAASPAECASPSLTSPEKSKEEEGNETRVGIEPMTSTAADPVIGVATGVGAGFVPHRHWESVTCVLLLRPMDVLLPTFPLFRYARRVYDTVCQPISAEDTGLLLSTGHRSDGSSVPFSVRATPALERLPELSVAGDIVDSDLWRTTLETTWMNAAPAWVIRFHF</sequence>
<feature type="compositionally biased region" description="Low complexity" evidence="1">
    <location>
        <begin position="824"/>
        <end position="835"/>
    </location>
</feature>
<evidence type="ECO:0000256" key="1">
    <source>
        <dbReference type="SAM" id="MobiDB-lite"/>
    </source>
</evidence>
<dbReference type="AlphaFoldDB" id="A0A6L0XG04"/>
<feature type="compositionally biased region" description="Polar residues" evidence="1">
    <location>
        <begin position="354"/>
        <end position="365"/>
    </location>
</feature>